<dbReference type="OrthoDB" id="5392377at2"/>
<evidence type="ECO:0000313" key="2">
    <source>
        <dbReference type="Proteomes" id="UP000184327"/>
    </source>
</evidence>
<evidence type="ECO:0000313" key="1">
    <source>
        <dbReference type="EMBL" id="SHF70852.1"/>
    </source>
</evidence>
<dbReference type="RefSeq" id="WP_073356979.1">
    <property type="nucleotide sequence ID" value="NZ_FQUZ01000036.1"/>
</dbReference>
<dbReference type="NCBIfam" id="TIGR02547">
    <property type="entry name" value="casA_cse1"/>
    <property type="match status" value="1"/>
</dbReference>
<keyword evidence="2" id="KW-1185">Reference proteome</keyword>
<dbReference type="InterPro" id="IPR013381">
    <property type="entry name" value="CRISPR-assoc_prot_Cse1"/>
</dbReference>
<organism evidence="1 2">
    <name type="scientific">Lampropedia hyalina DSM 16112</name>
    <dbReference type="NCBI Taxonomy" id="1122156"/>
    <lineage>
        <taxon>Bacteria</taxon>
        <taxon>Pseudomonadati</taxon>
        <taxon>Pseudomonadota</taxon>
        <taxon>Betaproteobacteria</taxon>
        <taxon>Burkholderiales</taxon>
        <taxon>Comamonadaceae</taxon>
        <taxon>Lampropedia</taxon>
    </lineage>
</organism>
<accession>A0A1M5DVK3</accession>
<name>A0A1M5DVK3_9BURK</name>
<sequence length="521" mass="57877">MSYTFNLLDEPWLPVRLANGQVVELGLLDVFTRSGEIVALAETAPPNLVAQYRLLLAIVHRALTLKFGQWKTKDRARWYRDGLPVAAIHAYLEQWRERFWLFHPQYPFMQVAALGTAEETRDKCKPWTQISLASASGNTPVVFDHSYDEKPTPIKPNQAIGALLGFLQFAPPGLIQILKTSDNAGALANTAAVIPIGQTLAQTLVLALHPASSRNAEHDLPAWEREPLTLAQLRGAPVLATGANDRYTRQSRAVLFLPDEDGSIRWLRFAAGWALGEDPNAPDPMASFRAGSDGPVRLTFRGGRALWRDLPALVPNPGKQSLPPAVLSHAIDLHQKISDDRIYQPLLVSGLTSRFGRPAVIERWRAEQISLPVSLLEDADRAAYLRIMVERAETLFKDMSGLAISMLAASMPEPNHKDTRSRARSVLEAGPLTSSYFTAAEQTLPEILLQLAEGHFEEADRCWNTALRRSARLTWERVTQGLGYSARALRADAKFLPRFYGLLNKQVPETHTAILEKETAE</sequence>
<dbReference type="EMBL" id="FQUZ01000036">
    <property type="protein sequence ID" value="SHF70852.1"/>
    <property type="molecule type" value="Genomic_DNA"/>
</dbReference>
<protein>
    <submittedName>
        <fullName evidence="1">CRISPR-associated protein, Cse1 family</fullName>
    </submittedName>
</protein>
<dbReference type="Pfam" id="PF09481">
    <property type="entry name" value="CRISPR_Cse1"/>
    <property type="match status" value="1"/>
</dbReference>
<dbReference type="CDD" id="cd09729">
    <property type="entry name" value="Cse1_I-E"/>
    <property type="match status" value="1"/>
</dbReference>
<gene>
    <name evidence="1" type="ORF">SAMN02745117_02472</name>
</gene>
<reference evidence="1 2" key="1">
    <citation type="submission" date="2016-11" db="EMBL/GenBank/DDBJ databases">
        <authorList>
            <person name="Jaros S."/>
            <person name="Januszkiewicz K."/>
            <person name="Wedrychowicz H."/>
        </authorList>
    </citation>
    <scope>NUCLEOTIDE SEQUENCE [LARGE SCALE GENOMIC DNA]</scope>
    <source>
        <strain evidence="1 2">DSM 16112</strain>
    </source>
</reference>
<proteinExistence type="predicted"/>
<dbReference type="Proteomes" id="UP000184327">
    <property type="component" value="Unassembled WGS sequence"/>
</dbReference>
<dbReference type="Gene3D" id="1.10.132.100">
    <property type="match status" value="1"/>
</dbReference>
<dbReference type="STRING" id="1122156.SAMN02745117_02472"/>
<dbReference type="AlphaFoldDB" id="A0A1M5DVK3"/>